<dbReference type="Pfam" id="PF08220">
    <property type="entry name" value="HTH_DeoR"/>
    <property type="match status" value="1"/>
</dbReference>
<dbReference type="PANTHER" id="PTHR30363">
    <property type="entry name" value="HTH-TYPE TRANSCRIPTIONAL REGULATOR SRLR-RELATED"/>
    <property type="match status" value="1"/>
</dbReference>
<dbReference type="EMBL" id="LWQS01000040">
    <property type="protein sequence ID" value="OAN47033.1"/>
    <property type="molecule type" value="Genomic_DNA"/>
</dbReference>
<dbReference type="RefSeq" id="WP_066785080.1">
    <property type="nucleotide sequence ID" value="NZ_LWQS01000040.1"/>
</dbReference>
<accession>A0A178MEM4</accession>
<keyword evidence="5" id="KW-1185">Reference proteome</keyword>
<dbReference type="Gene3D" id="3.30.750.70">
    <property type="entry name" value="4-hydroxybutyrate coenzyme like domains"/>
    <property type="match status" value="1"/>
</dbReference>
<dbReference type="InterPro" id="IPR036388">
    <property type="entry name" value="WH-like_DNA-bd_sf"/>
</dbReference>
<keyword evidence="2" id="KW-0804">Transcription</keyword>
<dbReference type="InterPro" id="IPR037171">
    <property type="entry name" value="NagB/RpiA_transferase-like"/>
</dbReference>
<dbReference type="Pfam" id="PF00455">
    <property type="entry name" value="DeoRC"/>
    <property type="match status" value="1"/>
</dbReference>
<protein>
    <submittedName>
        <fullName evidence="4">DeoR family transcriptional regulator</fullName>
    </submittedName>
</protein>
<gene>
    <name evidence="4" type="ORF">A6A03_11270</name>
</gene>
<organism evidence="4 5">
    <name type="scientific">Chloroflexus islandicus</name>
    <dbReference type="NCBI Taxonomy" id="1707952"/>
    <lineage>
        <taxon>Bacteria</taxon>
        <taxon>Bacillati</taxon>
        <taxon>Chloroflexota</taxon>
        <taxon>Chloroflexia</taxon>
        <taxon>Chloroflexales</taxon>
        <taxon>Chloroflexineae</taxon>
        <taxon>Chloroflexaceae</taxon>
        <taxon>Chloroflexus</taxon>
    </lineage>
</organism>
<dbReference type="InterPro" id="IPR050313">
    <property type="entry name" value="Carb_Metab_HTH_regulators"/>
</dbReference>
<dbReference type="InterPro" id="IPR036390">
    <property type="entry name" value="WH_DNA-bd_sf"/>
</dbReference>
<evidence type="ECO:0000313" key="4">
    <source>
        <dbReference type="EMBL" id="OAN47033.1"/>
    </source>
</evidence>
<dbReference type="Gene3D" id="1.10.10.10">
    <property type="entry name" value="Winged helix-like DNA-binding domain superfamily/Winged helix DNA-binding domain"/>
    <property type="match status" value="1"/>
</dbReference>
<dbReference type="InterPro" id="IPR001034">
    <property type="entry name" value="DeoR_HTH"/>
</dbReference>
<keyword evidence="1" id="KW-0805">Transcription regulation</keyword>
<dbReference type="AlphaFoldDB" id="A0A178MEM4"/>
<dbReference type="InterPro" id="IPR014036">
    <property type="entry name" value="DeoR-like_C"/>
</dbReference>
<feature type="domain" description="HTH deoR-type" evidence="3">
    <location>
        <begin position="11"/>
        <end position="66"/>
    </location>
</feature>
<dbReference type="OrthoDB" id="9797223at2"/>
<dbReference type="GO" id="GO:0003700">
    <property type="term" value="F:DNA-binding transcription factor activity"/>
    <property type="evidence" value="ECO:0007669"/>
    <property type="project" value="InterPro"/>
</dbReference>
<evidence type="ECO:0000259" key="3">
    <source>
        <dbReference type="PROSITE" id="PS51000"/>
    </source>
</evidence>
<dbReference type="Proteomes" id="UP000078287">
    <property type="component" value="Unassembled WGS sequence"/>
</dbReference>
<dbReference type="PROSITE" id="PS51000">
    <property type="entry name" value="HTH_DEOR_2"/>
    <property type="match status" value="1"/>
</dbReference>
<reference evidence="4 5" key="1">
    <citation type="submission" date="2016-04" db="EMBL/GenBank/DDBJ databases">
        <title>Chloroflexus islandicus sp. nov., a thermophilic filamentous anoxygenic phototrophic bacterium from geyser Strokkur (Iceland).</title>
        <authorList>
            <person name="Gaisin V.A."/>
            <person name="Kalashnikov A.M."/>
            <person name="Sukhacheva M.V."/>
            <person name="Grouzdev D.S."/>
            <person name="Ivanov T.M."/>
            <person name="Kuznetsov B."/>
            <person name="Gorlenko V.M."/>
        </authorList>
    </citation>
    <scope>NUCLEOTIDE SEQUENCE [LARGE SCALE GENOMIC DNA]</scope>
    <source>
        <strain evidence="5">isl-2</strain>
    </source>
</reference>
<dbReference type="STRING" id="1707952.A6A03_11270"/>
<comment type="caution">
    <text evidence="4">The sequence shown here is derived from an EMBL/GenBank/DDBJ whole genome shotgun (WGS) entry which is preliminary data.</text>
</comment>
<dbReference type="SMART" id="SM01134">
    <property type="entry name" value="DeoRC"/>
    <property type="match status" value="1"/>
</dbReference>
<evidence type="ECO:0000256" key="2">
    <source>
        <dbReference type="ARBA" id="ARBA00023163"/>
    </source>
</evidence>
<sequence>MVEQHNDALPPEVRRDQIMALLQRHGQVTVKWCAEQLGVSEVTIRSDFALLEREGLLRRVWGGAVLDRPLWPEGSFASRLKVQSAEKERIARAAAELIVDGDTVMLDASTTAYAIARQIADRRNLTIITNGMHLALALGAYPAITTIVIGGQVRGDTGSLTGTLAEEMLQRLHADKGFFSARGLTVAKGLTESSIPEGLLKAEMVRHVDRVIAVLDSSKLGQTALTSFCPVEGIHHLITAGPEAAERSSPFTEFFPVTIV</sequence>
<evidence type="ECO:0000313" key="5">
    <source>
        <dbReference type="Proteomes" id="UP000078287"/>
    </source>
</evidence>
<dbReference type="SUPFAM" id="SSF46785">
    <property type="entry name" value="Winged helix' DNA-binding domain"/>
    <property type="match status" value="1"/>
</dbReference>
<evidence type="ECO:0000256" key="1">
    <source>
        <dbReference type="ARBA" id="ARBA00023015"/>
    </source>
</evidence>
<proteinExistence type="predicted"/>
<dbReference type="SMART" id="SM00420">
    <property type="entry name" value="HTH_DEOR"/>
    <property type="match status" value="1"/>
</dbReference>
<dbReference type="SUPFAM" id="SSF100950">
    <property type="entry name" value="NagB/RpiA/CoA transferase-like"/>
    <property type="match status" value="1"/>
</dbReference>
<dbReference type="PANTHER" id="PTHR30363:SF44">
    <property type="entry name" value="AGA OPERON TRANSCRIPTIONAL REPRESSOR-RELATED"/>
    <property type="match status" value="1"/>
</dbReference>
<name>A0A178MEM4_9CHLR</name>